<dbReference type="InterPro" id="IPR032466">
    <property type="entry name" value="Metal_Hydrolase"/>
</dbReference>
<dbReference type="InterPro" id="IPR010252">
    <property type="entry name" value="HutF"/>
</dbReference>
<dbReference type="SUPFAM" id="SSF51556">
    <property type="entry name" value="Metallo-dependent hydrolases"/>
    <property type="match status" value="1"/>
</dbReference>
<feature type="domain" description="Amidohydrolase-related" evidence="3">
    <location>
        <begin position="68"/>
        <end position="431"/>
    </location>
</feature>
<dbReference type="Gene3D" id="2.30.40.10">
    <property type="entry name" value="Urease, subunit C, domain 1"/>
    <property type="match status" value="1"/>
</dbReference>
<reference evidence="5" key="1">
    <citation type="journal article" date="2019" name="Int. J. Syst. Evol. Microbiol.">
        <title>The Global Catalogue of Microorganisms (GCM) 10K type strain sequencing project: providing services to taxonomists for standard genome sequencing and annotation.</title>
        <authorList>
            <consortium name="The Broad Institute Genomics Platform"/>
            <consortium name="The Broad Institute Genome Sequencing Center for Infectious Disease"/>
            <person name="Wu L."/>
            <person name="Ma J."/>
        </authorList>
    </citation>
    <scope>NUCLEOTIDE SEQUENCE [LARGE SCALE GENOMIC DNA]</scope>
    <source>
        <strain evidence="5">JCM 18532</strain>
    </source>
</reference>
<organism evidence="4 5">
    <name type="scientific">Nocardioides endophyticus</name>
    <dbReference type="NCBI Taxonomy" id="1353775"/>
    <lineage>
        <taxon>Bacteria</taxon>
        <taxon>Bacillati</taxon>
        <taxon>Actinomycetota</taxon>
        <taxon>Actinomycetes</taxon>
        <taxon>Propionibacteriales</taxon>
        <taxon>Nocardioidaceae</taxon>
        <taxon>Nocardioides</taxon>
    </lineage>
</organism>
<keyword evidence="1" id="KW-0378">Hydrolase</keyword>
<feature type="compositionally biased region" description="Basic and acidic residues" evidence="2">
    <location>
        <begin position="48"/>
        <end position="60"/>
    </location>
</feature>
<dbReference type="PANTHER" id="PTHR43794">
    <property type="entry name" value="AMINOHYDROLASE SSNA-RELATED"/>
    <property type="match status" value="1"/>
</dbReference>
<evidence type="ECO:0000256" key="1">
    <source>
        <dbReference type="ARBA" id="ARBA00022801"/>
    </source>
</evidence>
<name>A0ABP8ZGN2_9ACTN</name>
<keyword evidence="5" id="KW-1185">Reference proteome</keyword>
<dbReference type="EMBL" id="BAABKN010000032">
    <property type="protein sequence ID" value="GAA4756020.1"/>
    <property type="molecule type" value="Genomic_DNA"/>
</dbReference>
<dbReference type="InterPro" id="IPR006680">
    <property type="entry name" value="Amidohydro-rel"/>
</dbReference>
<dbReference type="InterPro" id="IPR011059">
    <property type="entry name" value="Metal-dep_hydrolase_composite"/>
</dbReference>
<sequence>MTSAYLLERAWVDGAVVDDVLVEIADGRFVRVSPADRGNPHDTPGADGEPRGNPRPAGETRRLAGLTIPGLANCHSHAFHRALRGRTQPSDGQSRGTFWTWREQMYAVAGRLDPDSYFALARATFREMAAAGITSVGEFHYLHHQPDGTPYDDPNAMGHALIAAAAEVGIRIALLDTCYLSSGFGRPPEGVQARYTDGDAGRWAERLAAIDHTHVGAAIHSVRAVPKDQLPTVVEAAHGRPLHVHLSEQVAENDACLATYGATPTQLLRDAGALGTRTTAVHATHLTGADITHLGSTETRACFCPTTERDLGDGIGPGRALAKAGATITLGSDSHAVIDLLEEMRALEMDERLATQQRGHWTAAELLAAGTAHESLGFDDAGTIAVGQRADLVTIDTTAPRTAGTGSDEGTAVFAATAADITHVVADGRVVATRDDHEDIGRELAAAVGRVHA</sequence>
<accession>A0ABP8ZGN2</accession>
<dbReference type="NCBIfam" id="TIGR02022">
    <property type="entry name" value="hutF"/>
    <property type="match status" value="1"/>
</dbReference>
<dbReference type="Proteomes" id="UP001499882">
    <property type="component" value="Unassembled WGS sequence"/>
</dbReference>
<proteinExistence type="predicted"/>
<gene>
    <name evidence="4" type="ORF">GCM10023350_46920</name>
</gene>
<evidence type="ECO:0000313" key="4">
    <source>
        <dbReference type="EMBL" id="GAA4756020.1"/>
    </source>
</evidence>
<feature type="region of interest" description="Disordered" evidence="2">
    <location>
        <begin position="32"/>
        <end position="60"/>
    </location>
</feature>
<evidence type="ECO:0000259" key="3">
    <source>
        <dbReference type="Pfam" id="PF01979"/>
    </source>
</evidence>
<dbReference type="RefSeq" id="WP_345529522.1">
    <property type="nucleotide sequence ID" value="NZ_BAABKN010000032.1"/>
</dbReference>
<dbReference type="Gene3D" id="3.20.20.140">
    <property type="entry name" value="Metal-dependent hydrolases"/>
    <property type="match status" value="1"/>
</dbReference>
<dbReference type="InterPro" id="IPR050287">
    <property type="entry name" value="MTA/SAH_deaminase"/>
</dbReference>
<protein>
    <submittedName>
        <fullName evidence="4">Formimidoylglutamate deiminase</fullName>
    </submittedName>
</protein>
<evidence type="ECO:0000256" key="2">
    <source>
        <dbReference type="SAM" id="MobiDB-lite"/>
    </source>
</evidence>
<dbReference type="PANTHER" id="PTHR43794:SF11">
    <property type="entry name" value="AMIDOHYDROLASE-RELATED DOMAIN-CONTAINING PROTEIN"/>
    <property type="match status" value="1"/>
</dbReference>
<dbReference type="Pfam" id="PF01979">
    <property type="entry name" value="Amidohydro_1"/>
    <property type="match status" value="1"/>
</dbReference>
<evidence type="ECO:0000313" key="5">
    <source>
        <dbReference type="Proteomes" id="UP001499882"/>
    </source>
</evidence>
<dbReference type="SUPFAM" id="SSF51338">
    <property type="entry name" value="Composite domain of metallo-dependent hydrolases"/>
    <property type="match status" value="1"/>
</dbReference>
<comment type="caution">
    <text evidence="4">The sequence shown here is derived from an EMBL/GenBank/DDBJ whole genome shotgun (WGS) entry which is preliminary data.</text>
</comment>
<dbReference type="NCBIfam" id="NF006681">
    <property type="entry name" value="PRK09229.1-2"/>
    <property type="match status" value="1"/>
</dbReference>